<gene>
    <name evidence="16" type="primary">20196345</name>
    <name evidence="15" type="ORF">HELRODRAFT_136557</name>
</gene>
<reference evidence="17" key="1">
    <citation type="submission" date="2012-12" db="EMBL/GenBank/DDBJ databases">
        <authorList>
            <person name="Hellsten U."/>
            <person name="Grimwood J."/>
            <person name="Chapman J.A."/>
            <person name="Shapiro H."/>
            <person name="Aerts A."/>
            <person name="Otillar R.P."/>
            <person name="Terry A.Y."/>
            <person name="Boore J.L."/>
            <person name="Simakov O."/>
            <person name="Marletaz F."/>
            <person name="Cho S.-J."/>
            <person name="Edsinger-Gonzales E."/>
            <person name="Havlak P."/>
            <person name="Kuo D.-H."/>
            <person name="Larsson T."/>
            <person name="Lv J."/>
            <person name="Arendt D."/>
            <person name="Savage R."/>
            <person name="Osoegawa K."/>
            <person name="de Jong P."/>
            <person name="Lindberg D.R."/>
            <person name="Seaver E.C."/>
            <person name="Weisblat D.A."/>
            <person name="Putnam N.H."/>
            <person name="Grigoriev I.V."/>
            <person name="Rokhsar D.S."/>
        </authorList>
    </citation>
    <scope>NUCLEOTIDE SEQUENCE</scope>
</reference>
<feature type="domain" description="Fork-head" evidence="14">
    <location>
        <begin position="13"/>
        <end position="105"/>
    </location>
</feature>
<evidence type="ECO:0000256" key="8">
    <source>
        <dbReference type="ARBA" id="ARBA00023125"/>
    </source>
</evidence>
<dbReference type="RefSeq" id="XP_009020647.1">
    <property type="nucleotide sequence ID" value="XM_009022399.1"/>
</dbReference>
<keyword evidence="6" id="KW-0341">Growth regulation</keyword>
<dbReference type="OMA" id="IYEWMVN"/>
<evidence type="ECO:0000256" key="10">
    <source>
        <dbReference type="ARBA" id="ARBA00023242"/>
    </source>
</evidence>
<evidence type="ECO:0000256" key="12">
    <source>
        <dbReference type="PROSITE-ProRule" id="PRU00089"/>
    </source>
</evidence>
<dbReference type="GO" id="GO:0003700">
    <property type="term" value="F:DNA-binding transcription factor activity"/>
    <property type="evidence" value="ECO:0007669"/>
    <property type="project" value="InterPro"/>
</dbReference>
<name>T1EIE5_HELRO</name>
<evidence type="ECO:0000256" key="5">
    <source>
        <dbReference type="ARBA" id="ARBA00022553"/>
    </source>
</evidence>
<keyword evidence="17" id="KW-1185">Reference proteome</keyword>
<evidence type="ECO:0000313" key="16">
    <source>
        <dbReference type="EnsemblMetazoa" id="HelroP136557"/>
    </source>
</evidence>
<keyword evidence="4" id="KW-0963">Cytoplasm</keyword>
<dbReference type="CTD" id="20196345"/>
<dbReference type="InterPro" id="IPR036388">
    <property type="entry name" value="WH-like_DNA-bd_sf"/>
</dbReference>
<keyword evidence="5" id="KW-0597">Phosphoprotein</keyword>
<keyword evidence="8 12" id="KW-0238">DNA-binding</keyword>
<evidence type="ECO:0000256" key="2">
    <source>
        <dbReference type="ARBA" id="ARBA00004496"/>
    </source>
</evidence>
<dbReference type="Gene3D" id="1.10.10.10">
    <property type="entry name" value="Winged helix-like DNA-binding domain superfamily/Winged helix DNA-binding domain"/>
    <property type="match status" value="1"/>
</dbReference>
<proteinExistence type="predicted"/>
<dbReference type="InParanoid" id="T1EIE5"/>
<organism evidence="16 17">
    <name type="scientific">Helobdella robusta</name>
    <name type="common">Californian leech</name>
    <dbReference type="NCBI Taxonomy" id="6412"/>
    <lineage>
        <taxon>Eukaryota</taxon>
        <taxon>Metazoa</taxon>
        <taxon>Spiralia</taxon>
        <taxon>Lophotrochozoa</taxon>
        <taxon>Annelida</taxon>
        <taxon>Clitellata</taxon>
        <taxon>Hirudinea</taxon>
        <taxon>Rhynchobdellida</taxon>
        <taxon>Glossiphoniidae</taxon>
        <taxon>Helobdella</taxon>
    </lineage>
</organism>
<dbReference type="OrthoDB" id="5954824at2759"/>
<dbReference type="PRINTS" id="PR00053">
    <property type="entry name" value="FORKHEAD"/>
</dbReference>
<feature type="DNA-binding region" description="Fork-head" evidence="12">
    <location>
        <begin position="13"/>
        <end position="105"/>
    </location>
</feature>
<evidence type="ECO:0000256" key="7">
    <source>
        <dbReference type="ARBA" id="ARBA00023015"/>
    </source>
</evidence>
<dbReference type="PANTHER" id="PTHR45767:SF2">
    <property type="entry name" value="FORKHEAD BOX PROTEIN O"/>
    <property type="match status" value="1"/>
</dbReference>
<dbReference type="GO" id="GO:0005737">
    <property type="term" value="C:cytoplasm"/>
    <property type="evidence" value="ECO:0007669"/>
    <property type="project" value="UniProtKB-SubCell"/>
</dbReference>
<evidence type="ECO:0000256" key="9">
    <source>
        <dbReference type="ARBA" id="ARBA00023163"/>
    </source>
</evidence>
<accession>T1EIE5</accession>
<keyword evidence="3" id="KW-0217">Developmental protein</keyword>
<evidence type="ECO:0000256" key="3">
    <source>
        <dbReference type="ARBA" id="ARBA00022473"/>
    </source>
</evidence>
<keyword evidence="10 12" id="KW-0539">Nucleus</keyword>
<dbReference type="GO" id="GO:0005634">
    <property type="term" value="C:nucleus"/>
    <property type="evidence" value="ECO:0007669"/>
    <property type="project" value="UniProtKB-SubCell"/>
</dbReference>
<dbReference type="SUPFAM" id="SSF46785">
    <property type="entry name" value="Winged helix' DNA-binding domain"/>
    <property type="match status" value="1"/>
</dbReference>
<dbReference type="PROSITE" id="PS00658">
    <property type="entry name" value="FORK_HEAD_2"/>
    <property type="match status" value="1"/>
</dbReference>
<dbReference type="AlphaFoldDB" id="T1EIE5"/>
<protein>
    <recommendedName>
        <fullName evidence="11">Forkhead box protein O</fullName>
    </recommendedName>
</protein>
<evidence type="ECO:0000313" key="15">
    <source>
        <dbReference type="EMBL" id="ESO01411.1"/>
    </source>
</evidence>
<comment type="subcellular location">
    <subcellularLocation>
        <location evidence="2">Cytoplasm</location>
    </subcellularLocation>
    <subcellularLocation>
        <location evidence="1 12">Nucleus</location>
    </subcellularLocation>
</comment>
<evidence type="ECO:0000256" key="6">
    <source>
        <dbReference type="ARBA" id="ARBA00022604"/>
    </source>
</evidence>
<dbReference type="PROSITE" id="PS50039">
    <property type="entry name" value="FORK_HEAD_3"/>
    <property type="match status" value="1"/>
</dbReference>
<dbReference type="GeneID" id="20196345"/>
<dbReference type="PANTHER" id="PTHR45767">
    <property type="entry name" value="FORKHEAD BOX PROTEIN O"/>
    <property type="match status" value="1"/>
</dbReference>
<evidence type="ECO:0000256" key="13">
    <source>
        <dbReference type="SAM" id="MobiDB-lite"/>
    </source>
</evidence>
<reference evidence="15 17" key="2">
    <citation type="journal article" date="2013" name="Nature">
        <title>Insights into bilaterian evolution from three spiralian genomes.</title>
        <authorList>
            <person name="Simakov O."/>
            <person name="Marletaz F."/>
            <person name="Cho S.J."/>
            <person name="Edsinger-Gonzales E."/>
            <person name="Havlak P."/>
            <person name="Hellsten U."/>
            <person name="Kuo D.H."/>
            <person name="Larsson T."/>
            <person name="Lv J."/>
            <person name="Arendt D."/>
            <person name="Savage R."/>
            <person name="Osoegawa K."/>
            <person name="de Jong P."/>
            <person name="Grimwood J."/>
            <person name="Chapman J.A."/>
            <person name="Shapiro H."/>
            <person name="Aerts A."/>
            <person name="Otillar R.P."/>
            <person name="Terry A.Y."/>
            <person name="Boore J.L."/>
            <person name="Grigoriev I.V."/>
            <person name="Lindberg D.R."/>
            <person name="Seaver E.C."/>
            <person name="Weisblat D.A."/>
            <person name="Putnam N.H."/>
            <person name="Rokhsar D.S."/>
        </authorList>
    </citation>
    <scope>NUCLEOTIDE SEQUENCE</scope>
</reference>
<keyword evidence="7" id="KW-0805">Transcription regulation</keyword>
<sequence length="110" mass="12563">KKPSARKNAWGCLSYADLIAKAIESSPNQRLTLNQIYSWMVENVPYFKAKGQTNSSAGWKNSIRHNLSLHGRFVRVQNEGAGKSSWWMVNKNNRLQKTPRRRSATIDSKT</sequence>
<dbReference type="EMBL" id="AMQM01005099">
    <property type="status" value="NOT_ANNOTATED_CDS"/>
    <property type="molecule type" value="Genomic_DNA"/>
</dbReference>
<dbReference type="STRING" id="6412.T1EIE5"/>
<evidence type="ECO:0000256" key="4">
    <source>
        <dbReference type="ARBA" id="ARBA00022490"/>
    </source>
</evidence>
<evidence type="ECO:0000313" key="17">
    <source>
        <dbReference type="Proteomes" id="UP000015101"/>
    </source>
</evidence>
<dbReference type="CDD" id="cd20032">
    <property type="entry name" value="FH_FOXO"/>
    <property type="match status" value="1"/>
</dbReference>
<dbReference type="InterPro" id="IPR036390">
    <property type="entry name" value="WH_DNA-bd_sf"/>
</dbReference>
<keyword evidence="9" id="KW-0804">Transcription</keyword>
<dbReference type="Pfam" id="PF00250">
    <property type="entry name" value="Forkhead"/>
    <property type="match status" value="1"/>
</dbReference>
<dbReference type="Proteomes" id="UP000015101">
    <property type="component" value="Unassembled WGS sequence"/>
</dbReference>
<dbReference type="GO" id="GO:0043565">
    <property type="term" value="F:sequence-specific DNA binding"/>
    <property type="evidence" value="ECO:0007669"/>
    <property type="project" value="InterPro"/>
</dbReference>
<dbReference type="InterPro" id="IPR030456">
    <property type="entry name" value="TF_fork_head_CS_2"/>
</dbReference>
<evidence type="ECO:0000256" key="1">
    <source>
        <dbReference type="ARBA" id="ARBA00004123"/>
    </source>
</evidence>
<dbReference type="SMART" id="SM00339">
    <property type="entry name" value="FH"/>
    <property type="match status" value="1"/>
</dbReference>
<dbReference type="FunFam" id="1.10.10.10:FF:000032">
    <property type="entry name" value="Forkhead box protein O4"/>
    <property type="match status" value="1"/>
</dbReference>
<dbReference type="KEGG" id="hro:HELRODRAFT_136557"/>
<evidence type="ECO:0000256" key="11">
    <source>
        <dbReference type="ARBA" id="ARBA00039893"/>
    </source>
</evidence>
<evidence type="ECO:0000259" key="14">
    <source>
        <dbReference type="PROSITE" id="PS50039"/>
    </source>
</evidence>
<dbReference type="HOGENOM" id="CLU_077699_4_0_1"/>
<dbReference type="EMBL" id="KB096785">
    <property type="protein sequence ID" value="ESO01411.1"/>
    <property type="molecule type" value="Genomic_DNA"/>
</dbReference>
<dbReference type="eggNOG" id="KOG2294">
    <property type="taxonomic scope" value="Eukaryota"/>
</dbReference>
<dbReference type="EnsemblMetazoa" id="HelroT136557">
    <property type="protein sequence ID" value="HelroP136557"/>
    <property type="gene ID" value="HelroG136557"/>
</dbReference>
<reference evidence="16" key="3">
    <citation type="submission" date="2015-06" db="UniProtKB">
        <authorList>
            <consortium name="EnsemblMetazoa"/>
        </authorList>
    </citation>
    <scope>IDENTIFICATION</scope>
</reference>
<dbReference type="InterPro" id="IPR001766">
    <property type="entry name" value="Fork_head_dom"/>
</dbReference>
<feature type="region of interest" description="Disordered" evidence="13">
    <location>
        <begin position="91"/>
        <end position="110"/>
    </location>
</feature>